<dbReference type="RefSeq" id="WP_345626252.1">
    <property type="nucleotide sequence ID" value="NZ_BAABJQ010000002.1"/>
</dbReference>
<name>A0ABP9RKP1_9ACTN</name>
<evidence type="ECO:0000256" key="1">
    <source>
        <dbReference type="SAM" id="MobiDB-lite"/>
    </source>
</evidence>
<dbReference type="EMBL" id="BAABJQ010000002">
    <property type="protein sequence ID" value="GAA5179197.1"/>
    <property type="molecule type" value="Genomic_DNA"/>
</dbReference>
<evidence type="ECO:0000313" key="2">
    <source>
        <dbReference type="EMBL" id="GAA5179197.1"/>
    </source>
</evidence>
<comment type="caution">
    <text evidence="2">The sequence shown here is derived from an EMBL/GenBank/DDBJ whole genome shotgun (WGS) entry which is preliminary data.</text>
</comment>
<evidence type="ECO:0008006" key="4">
    <source>
        <dbReference type="Google" id="ProtNLM"/>
    </source>
</evidence>
<accession>A0ABP9RKP1</accession>
<keyword evidence="3" id="KW-1185">Reference proteome</keyword>
<dbReference type="Proteomes" id="UP001501570">
    <property type="component" value="Unassembled WGS sequence"/>
</dbReference>
<evidence type="ECO:0000313" key="3">
    <source>
        <dbReference type="Proteomes" id="UP001501570"/>
    </source>
</evidence>
<sequence>MADPADSNLRVPPELENAGAQLSGTARTIDDQLSTLKNQLVPLQDYWQGPAQSYYQDLQAEWNVAAQGLFGPDGVMGEIASALNLAWNNYTDCEWANVRTWQTGASSS</sequence>
<organism evidence="2 3">
    <name type="scientific">Rugosimonospora acidiphila</name>
    <dbReference type="NCBI Taxonomy" id="556531"/>
    <lineage>
        <taxon>Bacteria</taxon>
        <taxon>Bacillati</taxon>
        <taxon>Actinomycetota</taxon>
        <taxon>Actinomycetes</taxon>
        <taxon>Micromonosporales</taxon>
        <taxon>Micromonosporaceae</taxon>
        <taxon>Rugosimonospora</taxon>
    </lineage>
</organism>
<dbReference type="InterPro" id="IPR010310">
    <property type="entry name" value="T7SS_ESAT-6-like"/>
</dbReference>
<dbReference type="Gene3D" id="1.10.287.1060">
    <property type="entry name" value="ESAT-6-like"/>
    <property type="match status" value="1"/>
</dbReference>
<protein>
    <recommendedName>
        <fullName evidence="4">WXG100 family type VII secretion target</fullName>
    </recommendedName>
</protein>
<gene>
    <name evidence="2" type="ORF">GCM10023322_08460</name>
</gene>
<dbReference type="InterPro" id="IPR036689">
    <property type="entry name" value="ESAT-6-like_sf"/>
</dbReference>
<reference evidence="3" key="1">
    <citation type="journal article" date="2019" name="Int. J. Syst. Evol. Microbiol.">
        <title>The Global Catalogue of Microorganisms (GCM) 10K type strain sequencing project: providing services to taxonomists for standard genome sequencing and annotation.</title>
        <authorList>
            <consortium name="The Broad Institute Genomics Platform"/>
            <consortium name="The Broad Institute Genome Sequencing Center for Infectious Disease"/>
            <person name="Wu L."/>
            <person name="Ma J."/>
        </authorList>
    </citation>
    <scope>NUCLEOTIDE SEQUENCE [LARGE SCALE GENOMIC DNA]</scope>
    <source>
        <strain evidence="3">JCM 18304</strain>
    </source>
</reference>
<proteinExistence type="predicted"/>
<feature type="region of interest" description="Disordered" evidence="1">
    <location>
        <begin position="1"/>
        <end position="20"/>
    </location>
</feature>
<dbReference type="SUPFAM" id="SSF140453">
    <property type="entry name" value="EsxAB dimer-like"/>
    <property type="match status" value="1"/>
</dbReference>
<dbReference type="Pfam" id="PF06013">
    <property type="entry name" value="WXG100"/>
    <property type="match status" value="1"/>
</dbReference>